<accession>A0ABZ0SMC9</accession>
<dbReference type="EMBL" id="CP139368">
    <property type="protein sequence ID" value="WPR89359.1"/>
    <property type="molecule type" value="Genomic_DNA"/>
</dbReference>
<dbReference type="PANTHER" id="PTHR45237:SF2">
    <property type="entry name" value="POSSIBLE PARA-NITROBENZYL ESTERASE"/>
    <property type="match status" value="1"/>
</dbReference>
<dbReference type="InterPro" id="IPR029058">
    <property type="entry name" value="AB_hydrolase_fold"/>
</dbReference>
<protein>
    <recommendedName>
        <fullName evidence="3">Carboxylic ester hydrolase</fullName>
        <ecNumber evidence="3">3.1.1.-</ecNumber>
    </recommendedName>
</protein>
<evidence type="ECO:0000259" key="5">
    <source>
        <dbReference type="Pfam" id="PF00135"/>
    </source>
</evidence>
<evidence type="ECO:0000256" key="1">
    <source>
        <dbReference type="ARBA" id="ARBA00005964"/>
    </source>
</evidence>
<dbReference type="PROSITE" id="PS00122">
    <property type="entry name" value="CARBOXYLESTERASE_B_1"/>
    <property type="match status" value="1"/>
</dbReference>
<feature type="domain" description="Carboxylesterase type B" evidence="5">
    <location>
        <begin position="3"/>
        <end position="178"/>
    </location>
</feature>
<keyword evidence="7" id="KW-1185">Reference proteome</keyword>
<gene>
    <name evidence="6" type="ORF">SM116_16600</name>
</gene>
<dbReference type="RefSeq" id="WP_320942075.1">
    <property type="nucleotide sequence ID" value="NZ_BAABEU010000001.1"/>
</dbReference>
<comment type="similarity">
    <text evidence="1 3">Belongs to the type-B carboxylesterase/lipase family.</text>
</comment>
<evidence type="ECO:0000256" key="2">
    <source>
        <dbReference type="ARBA" id="ARBA00022801"/>
    </source>
</evidence>
<feature type="compositionally biased region" description="Basic residues" evidence="4">
    <location>
        <begin position="192"/>
        <end position="203"/>
    </location>
</feature>
<feature type="compositionally biased region" description="Low complexity" evidence="4">
    <location>
        <begin position="182"/>
        <end position="191"/>
    </location>
</feature>
<sequence>MLVTTWRGVQFASLAHSFAAPQPVDLTALPVPGGTAGSAPLQRLHAARPLGAATSPDCLFLNVFAPKGAADLPVVLYFFGGGFEAGAASEASIDGAHLAQLGPCIFVAANYRLGAYGFAHFHTLSDQLTDAHNLGLQDAIAALHWVRKFIHLFGGDPHRVTLMGGSSGAFLATALAVARGVAPSKPSPASRAARHASSPKKTRCASARTSFAPSAARRPARPF</sequence>
<dbReference type="SUPFAM" id="SSF53474">
    <property type="entry name" value="alpha/beta-Hydrolases"/>
    <property type="match status" value="1"/>
</dbReference>
<organism evidence="6 7">
    <name type="scientific">Microbacterium rhizosphaerae</name>
    <dbReference type="NCBI Taxonomy" id="1678237"/>
    <lineage>
        <taxon>Bacteria</taxon>
        <taxon>Bacillati</taxon>
        <taxon>Actinomycetota</taxon>
        <taxon>Actinomycetes</taxon>
        <taxon>Micrococcales</taxon>
        <taxon>Microbacteriaceae</taxon>
        <taxon>Microbacterium</taxon>
    </lineage>
</organism>
<evidence type="ECO:0000256" key="4">
    <source>
        <dbReference type="SAM" id="MobiDB-lite"/>
    </source>
</evidence>
<reference evidence="6 7" key="1">
    <citation type="submission" date="2023-11" db="EMBL/GenBank/DDBJ databases">
        <title>Genome sequence of Microbacterium rhizosphaerae KACC 19337.</title>
        <authorList>
            <person name="Choi H."/>
            <person name="Kim S."/>
            <person name="Kim Y."/>
            <person name="Kwon S.-W."/>
            <person name="Heo J."/>
        </authorList>
    </citation>
    <scope>NUCLEOTIDE SEQUENCE [LARGE SCALE GENOMIC DNA]</scope>
    <source>
        <strain evidence="6 7">KACC 19337</strain>
    </source>
</reference>
<dbReference type="InterPro" id="IPR019826">
    <property type="entry name" value="Carboxylesterase_B_AS"/>
</dbReference>
<dbReference type="Pfam" id="PF00135">
    <property type="entry name" value="COesterase"/>
    <property type="match status" value="1"/>
</dbReference>
<dbReference type="InterPro" id="IPR002018">
    <property type="entry name" value="CarbesteraseB"/>
</dbReference>
<feature type="compositionally biased region" description="Low complexity" evidence="4">
    <location>
        <begin position="205"/>
        <end position="217"/>
    </location>
</feature>
<evidence type="ECO:0000256" key="3">
    <source>
        <dbReference type="RuleBase" id="RU361235"/>
    </source>
</evidence>
<dbReference type="EC" id="3.1.1.-" evidence="3"/>
<keyword evidence="2 3" id="KW-0378">Hydrolase</keyword>
<name>A0ABZ0SMC9_9MICO</name>
<proteinExistence type="inferred from homology"/>
<feature type="region of interest" description="Disordered" evidence="4">
    <location>
        <begin position="182"/>
        <end position="223"/>
    </location>
</feature>
<dbReference type="Proteomes" id="UP001323798">
    <property type="component" value="Chromosome"/>
</dbReference>
<dbReference type="Gene3D" id="3.40.50.1820">
    <property type="entry name" value="alpha/beta hydrolase"/>
    <property type="match status" value="1"/>
</dbReference>
<dbReference type="PANTHER" id="PTHR45237">
    <property type="entry name" value="POSSIBLE PARA-NITROBENZYL ESTERASE"/>
    <property type="match status" value="1"/>
</dbReference>
<evidence type="ECO:0000313" key="6">
    <source>
        <dbReference type="EMBL" id="WPR89359.1"/>
    </source>
</evidence>
<evidence type="ECO:0000313" key="7">
    <source>
        <dbReference type="Proteomes" id="UP001323798"/>
    </source>
</evidence>